<proteinExistence type="predicted"/>
<dbReference type="Proteomes" id="UP001144397">
    <property type="component" value="Unassembled WGS sequence"/>
</dbReference>
<sequence length="77" mass="8173">MLAGLALGRLFIGPALLHLAENALALHALLENLEGLLNIVVSDENLQKISNLKVVPVPRPDVWPLARMPAEAGMGSV</sequence>
<protein>
    <submittedName>
        <fullName evidence="1">Uncharacterized protein</fullName>
    </submittedName>
</protein>
<accession>A0A9W6CK90</accession>
<reference evidence="1" key="1">
    <citation type="submission" date="2022-12" db="EMBL/GenBank/DDBJ databases">
        <title>Reference genome sequencing for broad-spectrum identification of bacterial and archaeal isolates by mass spectrometry.</title>
        <authorList>
            <person name="Sekiguchi Y."/>
            <person name="Tourlousse D.M."/>
        </authorList>
    </citation>
    <scope>NUCLEOTIDE SEQUENCE</scope>
    <source>
        <strain evidence="1">301</strain>
    </source>
</reference>
<evidence type="ECO:0000313" key="2">
    <source>
        <dbReference type="Proteomes" id="UP001144397"/>
    </source>
</evidence>
<comment type="caution">
    <text evidence="1">The sequence shown here is derived from an EMBL/GenBank/DDBJ whole genome shotgun (WGS) entry which is preliminary data.</text>
</comment>
<organism evidence="1 2">
    <name type="scientific">Xanthobacter flavus</name>
    <dbReference type="NCBI Taxonomy" id="281"/>
    <lineage>
        <taxon>Bacteria</taxon>
        <taxon>Pseudomonadati</taxon>
        <taxon>Pseudomonadota</taxon>
        <taxon>Alphaproteobacteria</taxon>
        <taxon>Hyphomicrobiales</taxon>
        <taxon>Xanthobacteraceae</taxon>
        <taxon>Xanthobacter</taxon>
    </lineage>
</organism>
<name>A0A9W6CK90_XANFL</name>
<evidence type="ECO:0000313" key="1">
    <source>
        <dbReference type="EMBL" id="GLI23953.1"/>
    </source>
</evidence>
<dbReference type="EMBL" id="BSDO01000006">
    <property type="protein sequence ID" value="GLI23953.1"/>
    <property type="molecule type" value="Genomic_DNA"/>
</dbReference>
<gene>
    <name evidence="1" type="ORF">XFLAVUS301_36270</name>
</gene>
<dbReference type="AlphaFoldDB" id="A0A9W6CK90"/>